<dbReference type="Proteomes" id="UP001595979">
    <property type="component" value="Unassembled WGS sequence"/>
</dbReference>
<comment type="caution">
    <text evidence="1">The sequence shown here is derived from an EMBL/GenBank/DDBJ whole genome shotgun (WGS) entry which is preliminary data.</text>
</comment>
<keyword evidence="2" id="KW-1185">Reference proteome</keyword>
<dbReference type="Gene3D" id="1.10.10.60">
    <property type="entry name" value="Homeodomain-like"/>
    <property type="match status" value="1"/>
</dbReference>
<accession>A0ABW1DD33</accession>
<reference evidence="2" key="1">
    <citation type="journal article" date="2019" name="Int. J. Syst. Evol. Microbiol.">
        <title>The Global Catalogue of Microorganisms (GCM) 10K type strain sequencing project: providing services to taxonomists for standard genome sequencing and annotation.</title>
        <authorList>
            <consortium name="The Broad Institute Genomics Platform"/>
            <consortium name="The Broad Institute Genome Sequencing Center for Infectious Disease"/>
            <person name="Wu L."/>
            <person name="Ma J."/>
        </authorList>
    </citation>
    <scope>NUCLEOTIDE SEQUENCE [LARGE SCALE GENOMIC DNA]</scope>
    <source>
        <strain evidence="2">CGMCC 1.15053</strain>
    </source>
</reference>
<sequence>MTPCPLTAQACALYRAGRSVTEIVRLIGWPQHRIRRALEQEGLR</sequence>
<evidence type="ECO:0008006" key="3">
    <source>
        <dbReference type="Google" id="ProtNLM"/>
    </source>
</evidence>
<gene>
    <name evidence="1" type="ORF">ACFPQ6_00050</name>
</gene>
<dbReference type="EMBL" id="JBHSOH010000001">
    <property type="protein sequence ID" value="MFC5846687.1"/>
    <property type="molecule type" value="Genomic_DNA"/>
</dbReference>
<evidence type="ECO:0000313" key="1">
    <source>
        <dbReference type="EMBL" id="MFC5846687.1"/>
    </source>
</evidence>
<protein>
    <recommendedName>
        <fullName evidence="3">Transposase IS30-like HTH domain-containing protein</fullName>
    </recommendedName>
</protein>
<name>A0ABW1DD33_9DEIO</name>
<organism evidence="1 2">
    <name type="scientific">Deinococcus petrolearius</name>
    <dbReference type="NCBI Taxonomy" id="1751295"/>
    <lineage>
        <taxon>Bacteria</taxon>
        <taxon>Thermotogati</taxon>
        <taxon>Deinococcota</taxon>
        <taxon>Deinococci</taxon>
        <taxon>Deinococcales</taxon>
        <taxon>Deinococcaceae</taxon>
        <taxon>Deinococcus</taxon>
    </lineage>
</organism>
<dbReference type="RefSeq" id="WP_380044921.1">
    <property type="nucleotide sequence ID" value="NZ_JBHSOH010000001.1"/>
</dbReference>
<proteinExistence type="predicted"/>
<evidence type="ECO:0000313" key="2">
    <source>
        <dbReference type="Proteomes" id="UP001595979"/>
    </source>
</evidence>